<sequence>MERCTEEHSMDHWRYAWGQGTPIIFYEKSMKALVGTIPVPNLWPAKLSEQDTTGTTWKKILRDLSKNVTTSKSSTGATPFSLVYGSEALIPIEVAKPKARFQHASEESNYEAMNASLKFLDEKREAALVRMAVQKQKIKRYYNRRTNIRLFGIRDLVLRKVTLNT</sequence>
<reference evidence="2" key="2">
    <citation type="submission" date="2025-08" db="UniProtKB">
        <authorList>
            <consortium name="RefSeq"/>
        </authorList>
    </citation>
    <scope>IDENTIFICATION</scope>
    <source>
        <tissue evidence="2">Leaf</tissue>
    </source>
</reference>
<gene>
    <name evidence="2" type="primary">LOC104247547</name>
</gene>
<evidence type="ECO:0000313" key="2">
    <source>
        <dbReference type="RefSeq" id="XP_009801897.1"/>
    </source>
</evidence>
<dbReference type="PANTHER" id="PTHR48475">
    <property type="entry name" value="RIBONUCLEASE H"/>
    <property type="match status" value="1"/>
</dbReference>
<keyword evidence="1" id="KW-1185">Reference proteome</keyword>
<name>A0A1U7YCQ4_NICSY</name>
<dbReference type="eggNOG" id="KOG0017">
    <property type="taxonomic scope" value="Eukaryota"/>
</dbReference>
<dbReference type="RefSeq" id="XP_009801897.1">
    <property type="nucleotide sequence ID" value="XM_009803595.1"/>
</dbReference>
<dbReference type="AlphaFoldDB" id="A0A1U7YCQ4"/>
<dbReference type="PANTHER" id="PTHR48475:SF2">
    <property type="entry name" value="RIBONUCLEASE H"/>
    <property type="match status" value="1"/>
</dbReference>
<protein>
    <submittedName>
        <fullName evidence="2">Uncharacterized protein LOC104247547</fullName>
    </submittedName>
</protein>
<evidence type="ECO:0000313" key="1">
    <source>
        <dbReference type="Proteomes" id="UP000189701"/>
    </source>
</evidence>
<reference evidence="1" key="1">
    <citation type="journal article" date="2013" name="Genome Biol.">
        <title>Reference genomes and transcriptomes of Nicotiana sylvestris and Nicotiana tomentosiformis.</title>
        <authorList>
            <person name="Sierro N."/>
            <person name="Battey J.N."/>
            <person name="Ouadi S."/>
            <person name="Bovet L."/>
            <person name="Goepfert S."/>
            <person name="Bakaher N."/>
            <person name="Peitsch M.C."/>
            <person name="Ivanov N.V."/>
        </authorList>
    </citation>
    <scope>NUCLEOTIDE SEQUENCE [LARGE SCALE GENOMIC DNA]</scope>
</reference>
<accession>A0A1U7YCQ4</accession>
<organism evidence="1 2">
    <name type="scientific">Nicotiana sylvestris</name>
    <name type="common">Wood tobacco</name>
    <name type="synonym">South American tobacco</name>
    <dbReference type="NCBI Taxonomy" id="4096"/>
    <lineage>
        <taxon>Eukaryota</taxon>
        <taxon>Viridiplantae</taxon>
        <taxon>Streptophyta</taxon>
        <taxon>Embryophyta</taxon>
        <taxon>Tracheophyta</taxon>
        <taxon>Spermatophyta</taxon>
        <taxon>Magnoliopsida</taxon>
        <taxon>eudicotyledons</taxon>
        <taxon>Gunneridae</taxon>
        <taxon>Pentapetalae</taxon>
        <taxon>asterids</taxon>
        <taxon>lamiids</taxon>
        <taxon>Solanales</taxon>
        <taxon>Solanaceae</taxon>
        <taxon>Nicotianoideae</taxon>
        <taxon>Nicotianeae</taxon>
        <taxon>Nicotiana</taxon>
    </lineage>
</organism>
<dbReference type="Proteomes" id="UP000189701">
    <property type="component" value="Unplaced"/>
</dbReference>
<proteinExistence type="predicted"/>